<dbReference type="InterPro" id="IPR023418">
    <property type="entry name" value="Thyroxine_BS"/>
</dbReference>
<keyword evidence="6 8" id="KW-0378">Hydrolase</keyword>
<protein>
    <recommendedName>
        <fullName evidence="8">5-hydroxyisourate hydrolase</fullName>
        <shortName evidence="8">HIU hydrolase</shortName>
        <shortName evidence="8">HIUHase</shortName>
        <ecNumber evidence="8">3.5.2.17</ecNumber>
    </recommendedName>
</protein>
<organism evidence="10 11">
    <name type="scientific">Orchesella cincta</name>
    <name type="common">Springtail</name>
    <name type="synonym">Podura cincta</name>
    <dbReference type="NCBI Taxonomy" id="48709"/>
    <lineage>
        <taxon>Eukaryota</taxon>
        <taxon>Metazoa</taxon>
        <taxon>Ecdysozoa</taxon>
        <taxon>Arthropoda</taxon>
        <taxon>Hexapoda</taxon>
        <taxon>Collembola</taxon>
        <taxon>Entomobryomorpha</taxon>
        <taxon>Entomobryoidea</taxon>
        <taxon>Orchesellidae</taxon>
        <taxon>Orchesellinae</taxon>
        <taxon>Orchesella</taxon>
    </lineage>
</organism>
<dbReference type="PRINTS" id="PR00189">
    <property type="entry name" value="TRNSTHYRETIN"/>
</dbReference>
<evidence type="ECO:0000256" key="7">
    <source>
        <dbReference type="PIRSR" id="PIRSR600895-51"/>
    </source>
</evidence>
<dbReference type="OMA" id="HDGRCDA"/>
<evidence type="ECO:0000256" key="8">
    <source>
        <dbReference type="RuleBase" id="RU361270"/>
    </source>
</evidence>
<comment type="function">
    <text evidence="2">Catalyzes the hydrolysis of 5-hydroxyisourate (HIU) to 2-oxo-4-hydroxy-4-carboxy-5-ureidoimidazoline (OHCU).</text>
</comment>
<dbReference type="AlphaFoldDB" id="A0A1D2ME04"/>
<dbReference type="InterPro" id="IPR014306">
    <property type="entry name" value="Hydroxyisourate_hydrolase"/>
</dbReference>
<dbReference type="GO" id="GO:0006144">
    <property type="term" value="P:purine nucleobase metabolic process"/>
    <property type="evidence" value="ECO:0007669"/>
    <property type="project" value="UniProtKB-KW"/>
</dbReference>
<dbReference type="Gene3D" id="2.60.40.180">
    <property type="entry name" value="Transthyretin/hydroxyisourate hydrolase domain"/>
    <property type="match status" value="1"/>
</dbReference>
<proteinExistence type="inferred from homology"/>
<dbReference type="EC" id="3.5.2.17" evidence="8"/>
<comment type="subunit">
    <text evidence="4 8">Homotetramer.</text>
</comment>
<evidence type="ECO:0000256" key="6">
    <source>
        <dbReference type="ARBA" id="ARBA00022801"/>
    </source>
</evidence>
<dbReference type="PANTHER" id="PTHR10395:SF7">
    <property type="entry name" value="5-HYDROXYISOURATE HYDROLASE"/>
    <property type="match status" value="1"/>
</dbReference>
<gene>
    <name evidence="10" type="ORF">Ocin01_15437</name>
</gene>
<keyword evidence="11" id="KW-1185">Reference proteome</keyword>
<dbReference type="CDD" id="cd05822">
    <property type="entry name" value="TLP_HIUase"/>
    <property type="match status" value="1"/>
</dbReference>
<dbReference type="PANTHER" id="PTHR10395">
    <property type="entry name" value="URICASE AND TRANSTHYRETIN-RELATED"/>
    <property type="match status" value="1"/>
</dbReference>
<feature type="binding site" evidence="7">
    <location>
        <position position="11"/>
    </location>
    <ligand>
        <name>substrate</name>
    </ligand>
</feature>
<name>A0A1D2ME04_ORCCI</name>
<evidence type="ECO:0000256" key="2">
    <source>
        <dbReference type="ARBA" id="ARBA00002704"/>
    </source>
</evidence>
<feature type="binding site" evidence="7">
    <location>
        <position position="113"/>
    </location>
    <ligand>
        <name>substrate</name>
    </ligand>
</feature>
<dbReference type="Proteomes" id="UP000094527">
    <property type="component" value="Unassembled WGS sequence"/>
</dbReference>
<evidence type="ECO:0000256" key="3">
    <source>
        <dbReference type="ARBA" id="ARBA00009850"/>
    </source>
</evidence>
<reference evidence="10 11" key="1">
    <citation type="journal article" date="2016" name="Genome Biol. Evol.">
        <title>Gene Family Evolution Reflects Adaptation to Soil Environmental Stressors in the Genome of the Collembolan Orchesella cincta.</title>
        <authorList>
            <person name="Faddeeva-Vakhrusheva A."/>
            <person name="Derks M.F."/>
            <person name="Anvar S.Y."/>
            <person name="Agamennone V."/>
            <person name="Suring W."/>
            <person name="Smit S."/>
            <person name="van Straalen N.M."/>
            <person name="Roelofs D."/>
        </authorList>
    </citation>
    <scope>NUCLEOTIDE SEQUENCE [LARGE SCALE GENOMIC DNA]</scope>
    <source>
        <tissue evidence="10">Mixed pool</tissue>
    </source>
</reference>
<feature type="binding site" evidence="7">
    <location>
        <position position="49"/>
    </location>
    <ligand>
        <name>substrate</name>
    </ligand>
</feature>
<dbReference type="OrthoDB" id="10265230at2759"/>
<keyword evidence="5 8" id="KW-0659">Purine metabolism</keyword>
<comment type="catalytic activity">
    <reaction evidence="1 8">
        <text>5-hydroxyisourate + H2O = 5-hydroxy-2-oxo-4-ureido-2,5-dihydro-1H-imidazole-5-carboxylate + H(+)</text>
        <dbReference type="Rhea" id="RHEA:23736"/>
        <dbReference type="ChEBI" id="CHEBI:15377"/>
        <dbReference type="ChEBI" id="CHEBI:15378"/>
        <dbReference type="ChEBI" id="CHEBI:18072"/>
        <dbReference type="ChEBI" id="CHEBI:58639"/>
        <dbReference type="EC" id="3.5.2.17"/>
    </reaction>
</comment>
<dbReference type="SMART" id="SM00095">
    <property type="entry name" value="TR_THY"/>
    <property type="match status" value="1"/>
</dbReference>
<evidence type="ECO:0000259" key="9">
    <source>
        <dbReference type="SMART" id="SM00095"/>
    </source>
</evidence>
<evidence type="ECO:0000256" key="4">
    <source>
        <dbReference type="ARBA" id="ARBA00011881"/>
    </source>
</evidence>
<dbReference type="InterPro" id="IPR000895">
    <property type="entry name" value="Transthyretin/HIU_hydrolase"/>
</dbReference>
<dbReference type="Pfam" id="PF00576">
    <property type="entry name" value="Transthyretin"/>
    <property type="match status" value="1"/>
</dbReference>
<dbReference type="GO" id="GO:0033971">
    <property type="term" value="F:hydroxyisourate hydrolase activity"/>
    <property type="evidence" value="ECO:0007669"/>
    <property type="project" value="UniProtKB-EC"/>
</dbReference>
<feature type="domain" description="Transthyretin/hydroxyisourate hydrolase" evidence="9">
    <location>
        <begin position="3"/>
        <end position="115"/>
    </location>
</feature>
<evidence type="ECO:0000256" key="1">
    <source>
        <dbReference type="ARBA" id="ARBA00001043"/>
    </source>
</evidence>
<evidence type="ECO:0000313" key="10">
    <source>
        <dbReference type="EMBL" id="ODM91248.1"/>
    </source>
</evidence>
<accession>A0A1D2ME04</accession>
<dbReference type="EMBL" id="LJIJ01001620">
    <property type="protein sequence ID" value="ODM91248.1"/>
    <property type="molecule type" value="Genomic_DNA"/>
</dbReference>
<comment type="similarity">
    <text evidence="3 8">Belongs to the transthyretin family. 5-hydroxyisourate hydrolase subfamily.</text>
</comment>
<comment type="caution">
    <text evidence="10">The sequence shown here is derived from an EMBL/GenBank/DDBJ whole genome shotgun (WGS) entry which is preliminary data.</text>
</comment>
<dbReference type="SUPFAM" id="SSF49472">
    <property type="entry name" value="Transthyretin (synonym: prealbumin)"/>
    <property type="match status" value="1"/>
</dbReference>
<dbReference type="InterPro" id="IPR036817">
    <property type="entry name" value="Transthyretin/HIU_hydrolase_sf"/>
</dbReference>
<sequence length="116" mass="13110">MASNYNPLTSHVLDTAIGRPAVGVSITLSKYEGNGWREISKMLTNADGRVGNLISSEEFTPSRFKLAFDTLAYYESRGEKTFYPYIDVVFEIERPEEHYHVPILLSAFGYSTYRGS</sequence>
<dbReference type="PROSITE" id="PS00768">
    <property type="entry name" value="TRANSTHYRETIN_1"/>
    <property type="match status" value="1"/>
</dbReference>
<dbReference type="NCBIfam" id="TIGR02962">
    <property type="entry name" value="hdxy_isourate"/>
    <property type="match status" value="1"/>
</dbReference>
<dbReference type="STRING" id="48709.A0A1D2ME04"/>
<dbReference type="InterPro" id="IPR023416">
    <property type="entry name" value="Transthyretin/HIU_hydrolase_d"/>
</dbReference>
<evidence type="ECO:0000313" key="11">
    <source>
        <dbReference type="Proteomes" id="UP000094527"/>
    </source>
</evidence>
<evidence type="ECO:0000256" key="5">
    <source>
        <dbReference type="ARBA" id="ARBA00022631"/>
    </source>
</evidence>